<dbReference type="AlphaFoldDB" id="A0A2U1ZTQ0"/>
<accession>A0A2U1ZTQ0</accession>
<evidence type="ECO:0000313" key="4">
    <source>
        <dbReference type="Proteomes" id="UP000245166"/>
    </source>
</evidence>
<evidence type="ECO:0000256" key="1">
    <source>
        <dbReference type="SAM" id="MobiDB-lite"/>
    </source>
</evidence>
<dbReference type="InterPro" id="IPR002725">
    <property type="entry name" value="YgjP-like_metallopeptidase"/>
</dbReference>
<feature type="domain" description="YgjP-like metallopeptidase" evidence="2">
    <location>
        <begin position="240"/>
        <end position="303"/>
    </location>
</feature>
<feature type="region of interest" description="Disordered" evidence="1">
    <location>
        <begin position="1"/>
        <end position="170"/>
    </location>
</feature>
<feature type="compositionally biased region" description="Low complexity" evidence="1">
    <location>
        <begin position="36"/>
        <end position="53"/>
    </location>
</feature>
<feature type="compositionally biased region" description="Acidic residues" evidence="1">
    <location>
        <begin position="330"/>
        <end position="343"/>
    </location>
</feature>
<dbReference type="PANTHER" id="PTHR30399:SF1">
    <property type="entry name" value="UTP PYROPHOSPHATASE"/>
    <property type="match status" value="1"/>
</dbReference>
<organism evidence="3 4">
    <name type="scientific">Serinibacter arcticus</name>
    <dbReference type="NCBI Taxonomy" id="1655435"/>
    <lineage>
        <taxon>Bacteria</taxon>
        <taxon>Bacillati</taxon>
        <taxon>Actinomycetota</taxon>
        <taxon>Actinomycetes</taxon>
        <taxon>Micrococcales</taxon>
        <taxon>Beutenbergiaceae</taxon>
        <taxon>Serinibacter</taxon>
    </lineage>
</organism>
<name>A0A2U1ZTQ0_9MICO</name>
<evidence type="ECO:0000313" key="3">
    <source>
        <dbReference type="EMBL" id="PWD50313.1"/>
    </source>
</evidence>
<comment type="caution">
    <text evidence="3">The sequence shown here is derived from an EMBL/GenBank/DDBJ whole genome shotgun (WGS) entry which is preliminary data.</text>
</comment>
<feature type="region of interest" description="Disordered" evidence="1">
    <location>
        <begin position="324"/>
        <end position="382"/>
    </location>
</feature>
<dbReference type="Proteomes" id="UP000245166">
    <property type="component" value="Unassembled WGS sequence"/>
</dbReference>
<dbReference type="OrthoDB" id="9811177at2"/>
<dbReference type="CDD" id="cd07344">
    <property type="entry name" value="M48_yhfN_like"/>
    <property type="match status" value="1"/>
</dbReference>
<gene>
    <name evidence="3" type="ORF">C8046_06220</name>
</gene>
<reference evidence="3 4" key="1">
    <citation type="submission" date="2018-03" db="EMBL/GenBank/DDBJ databases">
        <title>Genome assembly of novel Miniimonas species PCH200.</title>
        <authorList>
            <person name="Thakur V."/>
            <person name="Kumar V."/>
            <person name="Singh D."/>
        </authorList>
    </citation>
    <scope>NUCLEOTIDE SEQUENCE [LARGE SCALE GENOMIC DNA]</scope>
    <source>
        <strain evidence="3 4">PCH200</strain>
    </source>
</reference>
<sequence>MDPAASERGGSTSSPAVPRRSRRCRASRSVQRAPLARSVTPVTRRRASSSSARCCGPLRPSSTTANRGSAPSWLSPSHRHRVTSPSTSCIAPTSCGEGGTGAVRRARPVDDGGRHRCVGTVDGRPRPQPGGDRAGGVGSATYPGGVTSTTAATTPPGPGAPEIEVRRSRRRTRTVTAFRENGRIVVAIPARFSPAQEAEWVEKMLARLAATERRRRPSDAALAARAAALSERYLEGRARPTSVAWVTNMRRRWGSATRSTGEIRLSHVLQGMPEWVLDGVLVHELAHLVEANHGPRFRELAWRYPRQTESEAFLAGVTWAQGHGVAGDGVPDDDGGAEDDLEPEPGGSRAPAASPAPAAPPARAASADHGAAGPPSPSSSLF</sequence>
<dbReference type="Gene3D" id="3.30.2010.10">
    <property type="entry name" value="Metalloproteases ('zincins'), catalytic domain"/>
    <property type="match status" value="1"/>
</dbReference>
<feature type="compositionally biased region" description="Polar residues" evidence="1">
    <location>
        <begin position="60"/>
        <end position="75"/>
    </location>
</feature>
<proteinExistence type="predicted"/>
<feature type="compositionally biased region" description="Low complexity" evidence="1">
    <location>
        <begin position="143"/>
        <end position="154"/>
    </location>
</feature>
<dbReference type="PANTHER" id="PTHR30399">
    <property type="entry name" value="UNCHARACTERIZED PROTEIN YGJP"/>
    <property type="match status" value="1"/>
</dbReference>
<dbReference type="EMBL" id="PYHR01000002">
    <property type="protein sequence ID" value="PWD50313.1"/>
    <property type="molecule type" value="Genomic_DNA"/>
</dbReference>
<dbReference type="Pfam" id="PF01863">
    <property type="entry name" value="YgjP-like"/>
    <property type="match status" value="1"/>
</dbReference>
<protein>
    <recommendedName>
        <fullName evidence="2">YgjP-like metallopeptidase domain-containing protein</fullName>
    </recommendedName>
</protein>
<feature type="compositionally biased region" description="Low complexity" evidence="1">
    <location>
        <begin position="344"/>
        <end position="382"/>
    </location>
</feature>
<evidence type="ECO:0000259" key="2">
    <source>
        <dbReference type="Pfam" id="PF01863"/>
    </source>
</evidence>
<keyword evidence="4" id="KW-1185">Reference proteome</keyword>
<dbReference type="InterPro" id="IPR053136">
    <property type="entry name" value="UTP_pyrophosphatase-like"/>
</dbReference>